<proteinExistence type="predicted"/>
<sequence length="138" mass="14243">MVTVYDPAFLGDGQVPDGRAMGKYEGASSPPPIEPATPSWLGASSQGPSPPTSLTPFVALATDPQHDMPLPASASEPLLATNNLTAQINSAKGAARTDWLASVVACACSRYVLSTLFDEHLDSFCLAVVQPSSPAADD</sequence>
<dbReference type="InParanoid" id="A0A067M2Q6"/>
<feature type="region of interest" description="Disordered" evidence="1">
    <location>
        <begin position="15"/>
        <end position="58"/>
    </location>
</feature>
<gene>
    <name evidence="2" type="ORF">BOTBODRAFT_179339</name>
</gene>
<dbReference type="AlphaFoldDB" id="A0A067M2Q6"/>
<dbReference type="Proteomes" id="UP000027195">
    <property type="component" value="Unassembled WGS sequence"/>
</dbReference>
<accession>A0A067M2Q6</accession>
<keyword evidence="3" id="KW-1185">Reference proteome</keyword>
<organism evidence="2 3">
    <name type="scientific">Botryobasidium botryosum (strain FD-172 SS1)</name>
    <dbReference type="NCBI Taxonomy" id="930990"/>
    <lineage>
        <taxon>Eukaryota</taxon>
        <taxon>Fungi</taxon>
        <taxon>Dikarya</taxon>
        <taxon>Basidiomycota</taxon>
        <taxon>Agaricomycotina</taxon>
        <taxon>Agaricomycetes</taxon>
        <taxon>Cantharellales</taxon>
        <taxon>Botryobasidiaceae</taxon>
        <taxon>Botryobasidium</taxon>
    </lineage>
</organism>
<protein>
    <submittedName>
        <fullName evidence="2">Uncharacterized protein</fullName>
    </submittedName>
</protein>
<evidence type="ECO:0000313" key="2">
    <source>
        <dbReference type="EMBL" id="KDQ09000.1"/>
    </source>
</evidence>
<evidence type="ECO:0000313" key="3">
    <source>
        <dbReference type="Proteomes" id="UP000027195"/>
    </source>
</evidence>
<reference evidence="3" key="1">
    <citation type="journal article" date="2014" name="Proc. Natl. Acad. Sci. U.S.A.">
        <title>Extensive sampling of basidiomycete genomes demonstrates inadequacy of the white-rot/brown-rot paradigm for wood decay fungi.</title>
        <authorList>
            <person name="Riley R."/>
            <person name="Salamov A.A."/>
            <person name="Brown D.W."/>
            <person name="Nagy L.G."/>
            <person name="Floudas D."/>
            <person name="Held B.W."/>
            <person name="Levasseur A."/>
            <person name="Lombard V."/>
            <person name="Morin E."/>
            <person name="Otillar R."/>
            <person name="Lindquist E.A."/>
            <person name="Sun H."/>
            <person name="LaButti K.M."/>
            <person name="Schmutz J."/>
            <person name="Jabbour D."/>
            <person name="Luo H."/>
            <person name="Baker S.E."/>
            <person name="Pisabarro A.G."/>
            <person name="Walton J.D."/>
            <person name="Blanchette R.A."/>
            <person name="Henrissat B."/>
            <person name="Martin F."/>
            <person name="Cullen D."/>
            <person name="Hibbett D.S."/>
            <person name="Grigoriev I.V."/>
        </authorList>
    </citation>
    <scope>NUCLEOTIDE SEQUENCE [LARGE SCALE GENOMIC DNA]</scope>
    <source>
        <strain evidence="3">FD-172 SS1</strain>
    </source>
</reference>
<evidence type="ECO:0000256" key="1">
    <source>
        <dbReference type="SAM" id="MobiDB-lite"/>
    </source>
</evidence>
<dbReference type="EMBL" id="KL198083">
    <property type="protein sequence ID" value="KDQ09000.1"/>
    <property type="molecule type" value="Genomic_DNA"/>
</dbReference>
<name>A0A067M2Q6_BOTB1</name>
<dbReference type="HOGENOM" id="CLU_1854935_0_0_1"/>